<gene>
    <name evidence="14" type="primary">LOC111594986</name>
</gene>
<evidence type="ECO:0000256" key="6">
    <source>
        <dbReference type="ARBA" id="ARBA00022833"/>
    </source>
</evidence>
<feature type="domain" description="C2H2-type" evidence="12">
    <location>
        <begin position="329"/>
        <end position="356"/>
    </location>
</feature>
<dbReference type="Pfam" id="PF13912">
    <property type="entry name" value="zf-C2H2_6"/>
    <property type="match status" value="1"/>
</dbReference>
<dbReference type="FunFam" id="3.30.160.60:FF:000125">
    <property type="entry name" value="Putative zinc finger protein 143"/>
    <property type="match status" value="1"/>
</dbReference>
<evidence type="ECO:0000259" key="12">
    <source>
        <dbReference type="PROSITE" id="PS50157"/>
    </source>
</evidence>
<dbReference type="OrthoDB" id="7881995at2759"/>
<dbReference type="KEGG" id="dhe:111594986"/>
<dbReference type="PROSITE" id="PS50157">
    <property type="entry name" value="ZINC_FINGER_C2H2_2"/>
    <property type="match status" value="8"/>
</dbReference>
<dbReference type="PANTHER" id="PTHR46179:SF13">
    <property type="entry name" value="C2H2-TYPE DOMAIN-CONTAINING PROTEIN"/>
    <property type="match status" value="1"/>
</dbReference>
<dbReference type="FunFam" id="3.30.160.60:FF:001370">
    <property type="entry name" value="Zinc finger protein"/>
    <property type="match status" value="1"/>
</dbReference>
<evidence type="ECO:0000256" key="9">
    <source>
        <dbReference type="ARBA" id="ARBA00023163"/>
    </source>
</evidence>
<proteinExistence type="inferred from homology"/>
<accession>A0A6J1LDM0</accession>
<feature type="domain" description="C2H2-type" evidence="12">
    <location>
        <begin position="188"/>
        <end position="216"/>
    </location>
</feature>
<dbReference type="SUPFAM" id="SSF57667">
    <property type="entry name" value="beta-beta-alpha zinc fingers"/>
    <property type="match status" value="4"/>
</dbReference>
<dbReference type="OMA" id="QPKCGEI"/>
<feature type="domain" description="C2H2-type" evidence="12">
    <location>
        <begin position="243"/>
        <end position="270"/>
    </location>
</feature>
<keyword evidence="3" id="KW-0479">Metal-binding</keyword>
<sequence>MLKQCLINVDFSRLHANQQLLPKCGEIFYGSENEHCSFQLVCCLCEMKHFAFDDFSMHIRNVHFDKQGKPRTHVRANNNDAYQQLPLLNATPSTVTDERSDGSDEDDNVADAAAIKPLRVCAFNEVKLENVLLENNKNSQDEDCCHSADELDEATAGSQNFSDVDDDDTADSETEIQSVFKKQRPKEYKCKYCDGKYTTLKYLNIHLKMSHPYPKAFKCNDCDANFDVERALLTHRRKVHTEFTCNLCDKVYKSSRTLLRHVQGHSGLRQYKCEHESCGKSFVSQHNLTSHRRVHSTERNYVCELCGYRSRYRDALIVHRRTHTGEKPFKCQTCARCFASKSLLNEHQAMHSTERPYKCDSCEASFSRPKALYHHKHLHLGIKKFKCKICGNAYAQAAGLSAHMRGHKAQAVNGIIDNGSAISCPPH</sequence>
<keyword evidence="7" id="KW-0805">Transcription regulation</keyword>
<keyword evidence="8" id="KW-0238">DNA-binding</keyword>
<dbReference type="InterPro" id="IPR013087">
    <property type="entry name" value="Znf_C2H2_type"/>
</dbReference>
<evidence type="ECO:0000256" key="8">
    <source>
        <dbReference type="ARBA" id="ARBA00023125"/>
    </source>
</evidence>
<dbReference type="GO" id="GO:0006357">
    <property type="term" value="P:regulation of transcription by RNA polymerase II"/>
    <property type="evidence" value="ECO:0007669"/>
    <property type="project" value="TreeGrafter"/>
</dbReference>
<dbReference type="InterPro" id="IPR051061">
    <property type="entry name" value="Zinc_finger_trans_reg"/>
</dbReference>
<evidence type="ECO:0000313" key="14">
    <source>
        <dbReference type="RefSeq" id="XP_023164253.2"/>
    </source>
</evidence>
<dbReference type="AlphaFoldDB" id="A0A6J1LDM0"/>
<dbReference type="GO" id="GO:0005634">
    <property type="term" value="C:nucleus"/>
    <property type="evidence" value="ECO:0007669"/>
    <property type="project" value="UniProtKB-SubCell"/>
</dbReference>
<name>A0A6J1LDM0_DROHY</name>
<comment type="similarity">
    <text evidence="2">Belongs to the krueppel C2H2-type zinc-finger protein family.</text>
</comment>
<evidence type="ECO:0000256" key="11">
    <source>
        <dbReference type="PROSITE-ProRule" id="PRU00042"/>
    </source>
</evidence>
<keyword evidence="5 11" id="KW-0863">Zinc-finger</keyword>
<evidence type="ECO:0000256" key="1">
    <source>
        <dbReference type="ARBA" id="ARBA00004123"/>
    </source>
</evidence>
<evidence type="ECO:0000256" key="10">
    <source>
        <dbReference type="ARBA" id="ARBA00023242"/>
    </source>
</evidence>
<dbReference type="PROSITE" id="PS00028">
    <property type="entry name" value="ZINC_FINGER_C2H2_1"/>
    <property type="match status" value="7"/>
</dbReference>
<evidence type="ECO:0000256" key="4">
    <source>
        <dbReference type="ARBA" id="ARBA00022737"/>
    </source>
</evidence>
<evidence type="ECO:0000256" key="3">
    <source>
        <dbReference type="ARBA" id="ARBA00022723"/>
    </source>
</evidence>
<comment type="subcellular location">
    <subcellularLocation>
        <location evidence="1">Nucleus</location>
    </subcellularLocation>
</comment>
<organism evidence="13 14">
    <name type="scientific">Drosophila hydei</name>
    <name type="common">Fruit fly</name>
    <dbReference type="NCBI Taxonomy" id="7224"/>
    <lineage>
        <taxon>Eukaryota</taxon>
        <taxon>Metazoa</taxon>
        <taxon>Ecdysozoa</taxon>
        <taxon>Arthropoda</taxon>
        <taxon>Hexapoda</taxon>
        <taxon>Insecta</taxon>
        <taxon>Pterygota</taxon>
        <taxon>Neoptera</taxon>
        <taxon>Endopterygota</taxon>
        <taxon>Diptera</taxon>
        <taxon>Brachycera</taxon>
        <taxon>Muscomorpha</taxon>
        <taxon>Ephydroidea</taxon>
        <taxon>Drosophilidae</taxon>
        <taxon>Drosophila</taxon>
    </lineage>
</organism>
<dbReference type="Proteomes" id="UP000504633">
    <property type="component" value="Unplaced"/>
</dbReference>
<dbReference type="Gene3D" id="3.30.160.60">
    <property type="entry name" value="Classic Zinc Finger"/>
    <property type="match status" value="7"/>
</dbReference>
<dbReference type="SMART" id="SM00355">
    <property type="entry name" value="ZnF_C2H2"/>
    <property type="match status" value="9"/>
</dbReference>
<dbReference type="FunFam" id="3.30.160.60:FF:000557">
    <property type="entry name" value="zinc finger and SCAN domain-containing protein 29"/>
    <property type="match status" value="1"/>
</dbReference>
<dbReference type="InterPro" id="IPR036236">
    <property type="entry name" value="Znf_C2H2_sf"/>
</dbReference>
<keyword evidence="10" id="KW-0539">Nucleus</keyword>
<reference evidence="14" key="1">
    <citation type="submission" date="2025-08" db="UniProtKB">
        <authorList>
            <consortium name="RefSeq"/>
        </authorList>
    </citation>
    <scope>IDENTIFICATION</scope>
    <source>
        <strain evidence="14">15085-1641.00</strain>
        <tissue evidence="14">Whole body</tissue>
    </source>
</reference>
<feature type="domain" description="C2H2-type" evidence="12">
    <location>
        <begin position="271"/>
        <end position="300"/>
    </location>
</feature>
<dbReference type="GO" id="GO:0003690">
    <property type="term" value="F:double-stranded DNA binding"/>
    <property type="evidence" value="ECO:0007669"/>
    <property type="project" value="UniProtKB-ARBA"/>
</dbReference>
<feature type="domain" description="C2H2-type" evidence="12">
    <location>
        <begin position="217"/>
        <end position="241"/>
    </location>
</feature>
<evidence type="ECO:0000256" key="5">
    <source>
        <dbReference type="ARBA" id="ARBA00022771"/>
    </source>
</evidence>
<protein>
    <submittedName>
        <fullName evidence="14">Zinc finger protein 664</fullName>
    </submittedName>
</protein>
<dbReference type="GO" id="GO:0008270">
    <property type="term" value="F:zinc ion binding"/>
    <property type="evidence" value="ECO:0007669"/>
    <property type="project" value="UniProtKB-KW"/>
</dbReference>
<keyword evidence="6" id="KW-0862">Zinc</keyword>
<feature type="domain" description="C2H2-type" evidence="12">
    <location>
        <begin position="385"/>
        <end position="412"/>
    </location>
</feature>
<feature type="domain" description="C2H2-type" evidence="12">
    <location>
        <begin position="357"/>
        <end position="384"/>
    </location>
</feature>
<evidence type="ECO:0000256" key="2">
    <source>
        <dbReference type="ARBA" id="ARBA00006991"/>
    </source>
</evidence>
<keyword evidence="9" id="KW-0804">Transcription</keyword>
<feature type="domain" description="C2H2-type" evidence="12">
    <location>
        <begin position="301"/>
        <end position="328"/>
    </location>
</feature>
<dbReference type="Pfam" id="PF00096">
    <property type="entry name" value="zf-C2H2"/>
    <property type="match status" value="7"/>
</dbReference>
<dbReference type="GeneID" id="111594986"/>
<evidence type="ECO:0000256" key="7">
    <source>
        <dbReference type="ARBA" id="ARBA00023015"/>
    </source>
</evidence>
<evidence type="ECO:0000313" key="13">
    <source>
        <dbReference type="Proteomes" id="UP000504633"/>
    </source>
</evidence>
<dbReference type="RefSeq" id="XP_023164253.2">
    <property type="nucleotide sequence ID" value="XM_023308485.2"/>
</dbReference>
<keyword evidence="4" id="KW-0677">Repeat</keyword>
<dbReference type="PANTHER" id="PTHR46179">
    <property type="entry name" value="ZINC FINGER PROTEIN"/>
    <property type="match status" value="1"/>
</dbReference>
<keyword evidence="13" id="KW-1185">Reference proteome</keyword>